<dbReference type="Gene3D" id="3.40.50.980">
    <property type="match status" value="2"/>
</dbReference>
<dbReference type="Gene3D" id="3.30.559.30">
    <property type="entry name" value="Nonribosomal peptide synthetase, condensation domain"/>
    <property type="match status" value="1"/>
</dbReference>
<feature type="transmembrane region" description="Helical" evidence="8">
    <location>
        <begin position="59"/>
        <end position="87"/>
    </location>
</feature>
<dbReference type="CDD" id="cd19531">
    <property type="entry name" value="LCL_NRPS-like"/>
    <property type="match status" value="1"/>
</dbReference>
<dbReference type="InterPro" id="IPR020845">
    <property type="entry name" value="AMP-binding_CS"/>
</dbReference>
<dbReference type="InterPro" id="IPR010071">
    <property type="entry name" value="AA_adenyl_dom"/>
</dbReference>
<evidence type="ECO:0000313" key="10">
    <source>
        <dbReference type="EMBL" id="GIM67796.1"/>
    </source>
</evidence>
<dbReference type="FunFam" id="3.40.50.12780:FF:000013">
    <property type="entry name" value="Long-chain-fatty-acid--AMP ligase FadD32"/>
    <property type="match status" value="1"/>
</dbReference>
<dbReference type="InterPro" id="IPR042099">
    <property type="entry name" value="ANL_N_sf"/>
</dbReference>
<comment type="cofactor">
    <cofactor evidence="1">
        <name>pantetheine 4'-phosphate</name>
        <dbReference type="ChEBI" id="CHEBI:47942"/>
    </cofactor>
</comment>
<dbReference type="Pfam" id="PF23024">
    <property type="entry name" value="AMP-dom_DIP2-like"/>
    <property type="match status" value="1"/>
</dbReference>
<feature type="domain" description="Carrier" evidence="9">
    <location>
        <begin position="562"/>
        <end position="640"/>
    </location>
</feature>
<dbReference type="GO" id="GO:0005737">
    <property type="term" value="C:cytoplasm"/>
    <property type="evidence" value="ECO:0007669"/>
    <property type="project" value="TreeGrafter"/>
</dbReference>
<dbReference type="InterPro" id="IPR000873">
    <property type="entry name" value="AMP-dep_synth/lig_dom"/>
</dbReference>
<dbReference type="SUPFAM" id="SSF52777">
    <property type="entry name" value="CoA-dependent acyltransferases"/>
    <property type="match status" value="2"/>
</dbReference>
<dbReference type="SUPFAM" id="SSF56801">
    <property type="entry name" value="Acetyl-CoA synthetase-like"/>
    <property type="match status" value="2"/>
</dbReference>
<dbReference type="Gene3D" id="3.40.50.12780">
    <property type="entry name" value="N-terminal domain of ligase-like"/>
    <property type="match status" value="1"/>
</dbReference>
<proteinExistence type="inferred from homology"/>
<dbReference type="Gene3D" id="3.40.50.1820">
    <property type="entry name" value="alpha/beta hydrolase"/>
    <property type="match status" value="1"/>
</dbReference>
<evidence type="ECO:0000256" key="7">
    <source>
        <dbReference type="SAM" id="MobiDB-lite"/>
    </source>
</evidence>
<dbReference type="Gene3D" id="3.30.300.30">
    <property type="match status" value="2"/>
</dbReference>
<keyword evidence="3" id="KW-0596">Phosphopantetheine</keyword>
<dbReference type="Gene3D" id="1.10.1200.10">
    <property type="entry name" value="ACP-like"/>
    <property type="match status" value="1"/>
</dbReference>
<dbReference type="GO" id="GO:0031177">
    <property type="term" value="F:phosphopantetheine binding"/>
    <property type="evidence" value="ECO:0007669"/>
    <property type="project" value="InterPro"/>
</dbReference>
<evidence type="ECO:0000256" key="6">
    <source>
        <dbReference type="ARBA" id="ARBA00023098"/>
    </source>
</evidence>
<dbReference type="InterPro" id="IPR045851">
    <property type="entry name" value="AMP-bd_C_sf"/>
</dbReference>
<dbReference type="InterPro" id="IPR025110">
    <property type="entry name" value="AMP-bd_C"/>
</dbReference>
<dbReference type="InterPro" id="IPR040097">
    <property type="entry name" value="FAAL/FAAC"/>
</dbReference>
<dbReference type="InterPro" id="IPR006162">
    <property type="entry name" value="Ppantetheine_attach_site"/>
</dbReference>
<dbReference type="GO" id="GO:0006631">
    <property type="term" value="P:fatty acid metabolic process"/>
    <property type="evidence" value="ECO:0007669"/>
    <property type="project" value="UniProtKB-KW"/>
</dbReference>
<dbReference type="InterPro" id="IPR009081">
    <property type="entry name" value="PP-bd_ACP"/>
</dbReference>
<name>A0A919SA80_9ACTN</name>
<dbReference type="InterPro" id="IPR020806">
    <property type="entry name" value="PKS_PP-bd"/>
</dbReference>
<gene>
    <name evidence="10" type="ORF">Aco04nite_07860</name>
</gene>
<dbReference type="PROSITE" id="PS00455">
    <property type="entry name" value="AMP_BINDING"/>
    <property type="match status" value="1"/>
</dbReference>
<dbReference type="GO" id="GO:0044550">
    <property type="term" value="P:secondary metabolite biosynthetic process"/>
    <property type="evidence" value="ECO:0007669"/>
    <property type="project" value="TreeGrafter"/>
</dbReference>
<dbReference type="GO" id="GO:0008610">
    <property type="term" value="P:lipid biosynthetic process"/>
    <property type="evidence" value="ECO:0007669"/>
    <property type="project" value="InterPro"/>
</dbReference>
<dbReference type="EMBL" id="BOQP01000004">
    <property type="protein sequence ID" value="GIM67796.1"/>
    <property type="molecule type" value="Genomic_DNA"/>
</dbReference>
<keyword evidence="11" id="KW-1185">Reference proteome</keyword>
<evidence type="ECO:0000256" key="8">
    <source>
        <dbReference type="SAM" id="Phobius"/>
    </source>
</evidence>
<comment type="caution">
    <text evidence="10">The sequence shown here is derived from an EMBL/GenBank/DDBJ whole genome shotgun (WGS) entry which is preliminary data.</text>
</comment>
<dbReference type="GO" id="GO:0043041">
    <property type="term" value="P:amino acid activation for nonribosomal peptide biosynthetic process"/>
    <property type="evidence" value="ECO:0007669"/>
    <property type="project" value="TreeGrafter"/>
</dbReference>
<dbReference type="InterPro" id="IPR036736">
    <property type="entry name" value="ACP-like_sf"/>
</dbReference>
<keyword evidence="4" id="KW-0597">Phosphoprotein</keyword>
<dbReference type="GO" id="GO:0071766">
    <property type="term" value="P:Actinobacterium-type cell wall biogenesis"/>
    <property type="evidence" value="ECO:0007669"/>
    <property type="project" value="UniProtKB-ARBA"/>
</dbReference>
<sequence>MNWREVLSTAAQQQPGKRAFSFHTERPGEAVTLDYAALDRRARAIGTELLRQGLRGRTALLLFPAGLDYVATFFGCLYAGVIAVPAYPPTRHPRSVERLFAILQDCGAEVALTTAALKDRMTGRLAGVPAADALRVCSTDNVPDSSADDFREPALRGDDIAFLQYTSGSTATPRGVVLSHDNLLANTAMIQRVFNLRPDMRGVSWLPVYHDMGLIGSVLTTVHRGGSMSLMAPATFAQDPYRWLDVVSRERATVTGGPNFAYDLAVERITDEQLRTLDLSSWEVAYNGAEPVRARSLAAFADRFAATGFRPSAFLPCYGLAEASLMVTAGPTGAGIVTTPAPAGSGATGELVGSGELPDEQTLRIVDPETAELSEPGEVGEIWVNGPSVARGYWKRADAVSDTFGATLAGDDSTRFLRTGDLGFVREGQLFVTGRRKDLIVVRGRNHYPQDIEQTVETVSPMLKGNGGAAFSVEQDDEERLVIVHELVRGHEDEDLVALAEQIRQTVAQRHEVRPAAVVLIRASTLPRTSSGKVARHACRRDYLDGTLTVVGGRAAAKTVAADGNDVAGLLRTAVAKLLGDEPADVPLDRPLGDLGLDSLDLLRLRHSVQTELHVDLDEDDADLTITALTESIGKRPRSTAGQPDDEATGDQPPSAGQRAMWFMAELAPHSTAYHISVAAAVTGELDAGALHRALGRVVERHAALRTTFPAVAGEPVQRIHPTLPPQFATHDATGWTGAELTARMNEAAHRPFDLTTGPLIRAELFATGPGEHHLVLVMHHLVSDMWSMQLVLSELDTGYRDELTGRPAAAMPVPPGFATLDRRLTEDLGAAGTERLWDFWRAELDGAPTDLELRTDRPSGSYREYRGGAHRFHLDAGTSERLRTLAREYGTTPYVVLLSAYQIFLSRHSGKRDLLIGSPTHGRGRAETAGTVGLFVNTVALRGRIDARESFAAMVRRNAGLVSRALDHAALPLAEVVERLRVRREPGRPPLVQALFSWQQPHGTQGAATAGFLLGHRDARLDLGGLTLAPVVLEPVSAQADIQLTVAEVDGVLGGMLQYDADLFDAASAERFAVQLRTLLTAAADAPETPVGRLPLLTPEQRTELLLLGNDTATEYDVDRHAHLRVADQAAATPDAPAVVFDDGGPVRTITYAQLDRSANRLAHDLINRGVRPGDLVGLRLPRSVEAVVATLAVLKAGAAFLPLDPDLPAARLDYIVADANAALVLTIDDVSLDESKSGPAGPPEVTVSPAHSVYVLYTSGSTGRPKGVRIPHRALTNFLVSMRASLDPAPGERWLAVSTFSFDISVLEIFMPLITGGVMHVVSRAIAQSGSELRERLDTGAYATMQATPATWQLLLDHGWTNPAGTTVISGGEALPPAMARRLLEYGGALWNCYGPTETTIYSTGTRVTELPERYTPLGPPFTNTTVHVLDENLEPVPVGVVGEVLIGGDGLADGYHGRPALTADRFVPDPYSDRPGARLYHSGDLGQRSADGDIELLGRIDDQVKVNGFRIELGEIDAELGRHPLLSRAVTTVHTIAGAPALVAHVQARHRMANAAFDRGAAEQELRDSLRKILPAYMVPARFVWVTDYPLNANDKVERAALRAPELGATGQGEAPRTPTEHQVAAILSDLLGLPELGRDDNLFDLGAHSLMLSRFQARVSETFGTRIALGAVFEGPTVAALATLIDGSTTPAAAPAPLITRIDRSQYARR</sequence>
<dbReference type="Pfam" id="PF00550">
    <property type="entry name" value="PP-binding"/>
    <property type="match status" value="2"/>
</dbReference>
<evidence type="ECO:0000313" key="11">
    <source>
        <dbReference type="Proteomes" id="UP000680865"/>
    </source>
</evidence>
<dbReference type="PANTHER" id="PTHR45527:SF1">
    <property type="entry name" value="FATTY ACID SYNTHASE"/>
    <property type="match status" value="1"/>
</dbReference>
<dbReference type="SMART" id="SM00823">
    <property type="entry name" value="PKS_PP"/>
    <property type="match status" value="2"/>
</dbReference>
<keyword evidence="6" id="KW-0443">Lipid metabolism</keyword>
<feature type="domain" description="Carrier" evidence="9">
    <location>
        <begin position="1618"/>
        <end position="1693"/>
    </location>
</feature>
<evidence type="ECO:0000256" key="1">
    <source>
        <dbReference type="ARBA" id="ARBA00001957"/>
    </source>
</evidence>
<dbReference type="PANTHER" id="PTHR45527">
    <property type="entry name" value="NONRIBOSOMAL PEPTIDE SYNTHETASE"/>
    <property type="match status" value="1"/>
</dbReference>
<evidence type="ECO:0000256" key="5">
    <source>
        <dbReference type="ARBA" id="ARBA00022832"/>
    </source>
</evidence>
<organism evidence="10 11">
    <name type="scientific">Winogradskya consettensis</name>
    <dbReference type="NCBI Taxonomy" id="113560"/>
    <lineage>
        <taxon>Bacteria</taxon>
        <taxon>Bacillati</taxon>
        <taxon>Actinomycetota</taxon>
        <taxon>Actinomycetes</taxon>
        <taxon>Micromonosporales</taxon>
        <taxon>Micromonosporaceae</taxon>
        <taxon>Winogradskya</taxon>
    </lineage>
</organism>
<keyword evidence="8" id="KW-1133">Transmembrane helix</keyword>
<dbReference type="Gene3D" id="2.30.38.10">
    <property type="entry name" value="Luciferase, Domain 3"/>
    <property type="match status" value="1"/>
</dbReference>
<dbReference type="InterPro" id="IPR023213">
    <property type="entry name" value="CAT-like_dom_sf"/>
</dbReference>
<dbReference type="PROSITE" id="PS50075">
    <property type="entry name" value="CARRIER"/>
    <property type="match status" value="2"/>
</dbReference>
<keyword evidence="5" id="KW-0276">Fatty acid metabolism</keyword>
<dbReference type="CDD" id="cd05931">
    <property type="entry name" value="FAAL"/>
    <property type="match status" value="1"/>
</dbReference>
<dbReference type="RefSeq" id="WP_212995789.1">
    <property type="nucleotide sequence ID" value="NZ_BAAATW010000002.1"/>
</dbReference>
<dbReference type="Proteomes" id="UP000680865">
    <property type="component" value="Unassembled WGS sequence"/>
</dbReference>
<dbReference type="GO" id="GO:0003824">
    <property type="term" value="F:catalytic activity"/>
    <property type="evidence" value="ECO:0007669"/>
    <property type="project" value="InterPro"/>
</dbReference>
<dbReference type="PROSITE" id="PS00012">
    <property type="entry name" value="PHOSPHOPANTETHEINE"/>
    <property type="match status" value="1"/>
</dbReference>
<dbReference type="SUPFAM" id="SSF47336">
    <property type="entry name" value="ACP-like"/>
    <property type="match status" value="2"/>
</dbReference>
<evidence type="ECO:0000256" key="4">
    <source>
        <dbReference type="ARBA" id="ARBA00022553"/>
    </source>
</evidence>
<dbReference type="NCBIfam" id="TIGR01733">
    <property type="entry name" value="AA-adenyl-dom"/>
    <property type="match status" value="1"/>
</dbReference>
<feature type="region of interest" description="Disordered" evidence="7">
    <location>
        <begin position="630"/>
        <end position="656"/>
    </location>
</feature>
<evidence type="ECO:0000259" key="9">
    <source>
        <dbReference type="PROSITE" id="PS50075"/>
    </source>
</evidence>
<dbReference type="InterPro" id="IPR029058">
    <property type="entry name" value="AB_hydrolase_fold"/>
</dbReference>
<evidence type="ECO:0000256" key="3">
    <source>
        <dbReference type="ARBA" id="ARBA00022450"/>
    </source>
</evidence>
<keyword evidence="8" id="KW-0812">Transmembrane</keyword>
<reference evidence="10" key="1">
    <citation type="submission" date="2021-03" db="EMBL/GenBank/DDBJ databases">
        <title>Whole genome shotgun sequence of Actinoplanes consettensis NBRC 14913.</title>
        <authorList>
            <person name="Komaki H."/>
            <person name="Tamura T."/>
        </authorList>
    </citation>
    <scope>NUCLEOTIDE SEQUENCE</scope>
    <source>
        <strain evidence="10">NBRC 14913</strain>
    </source>
</reference>
<dbReference type="Gene3D" id="3.30.559.10">
    <property type="entry name" value="Chloramphenicol acetyltransferase-like domain"/>
    <property type="match status" value="1"/>
</dbReference>
<protein>
    <recommendedName>
        <fullName evidence="9">Carrier domain-containing protein</fullName>
    </recommendedName>
</protein>
<comment type="similarity">
    <text evidence="2">Belongs to the ATP-dependent AMP-binding enzyme family.</text>
</comment>
<keyword evidence="8" id="KW-0472">Membrane</keyword>
<evidence type="ECO:0000256" key="2">
    <source>
        <dbReference type="ARBA" id="ARBA00006432"/>
    </source>
</evidence>
<dbReference type="Pfam" id="PF00668">
    <property type="entry name" value="Condensation"/>
    <property type="match status" value="1"/>
</dbReference>
<dbReference type="InterPro" id="IPR001242">
    <property type="entry name" value="Condensation_dom"/>
</dbReference>
<accession>A0A919SA80</accession>
<dbReference type="Pfam" id="PF00501">
    <property type="entry name" value="AMP-binding"/>
    <property type="match status" value="2"/>
</dbReference>